<dbReference type="PANTHER" id="PTHR47027">
    <property type="entry name" value="REVERSE TRANSCRIPTASE DOMAIN-CONTAINING PROTEIN"/>
    <property type="match status" value="1"/>
</dbReference>
<dbReference type="InterPro" id="IPR043128">
    <property type="entry name" value="Rev_trsase/Diguanyl_cyclase"/>
</dbReference>
<dbReference type="EMBL" id="CANHGI010000002">
    <property type="protein sequence ID" value="CAI5442889.1"/>
    <property type="molecule type" value="Genomic_DNA"/>
</dbReference>
<dbReference type="AlphaFoldDB" id="A0A9P1ICY0"/>
<proteinExistence type="predicted"/>
<dbReference type="InterPro" id="IPR036691">
    <property type="entry name" value="Endo/exonu/phosph_ase_sf"/>
</dbReference>
<dbReference type="SUPFAM" id="SSF56672">
    <property type="entry name" value="DNA/RNA polymerases"/>
    <property type="match status" value="1"/>
</dbReference>
<name>A0A9P1ICY0_9PELO</name>
<sequence>MAKTGLETRVTWIWASISKRQLKYRKLDGSYAGDQPPKGSRHPVRGGASCCRGAAGNGITAKTSKKSSLKLGSHNTRSLANESKREAENNLANYSSCDFIALQETRMSKGCSLITEDGNEFIFLEMINKKVGGLGFWIKKKFRRSVVEVVSCSDRVAILKLKIGETNLALFNMYSPTNNAKQTEVDKFYKMASKAYNSVADNWVRIVCGDFNGAIGKTSTQEHPTVGRYGLKTITRNDNGESLIDFANSKRLAILNTHFKKKRSAYWTWRGPNEKSRSMIDYFMIKESRRFMIRDINTFNSNYNLSDHRLLRLTINVAHRDISRKLRRPRERMDRVVKLDKLEYLRSLDSNLDSNCANYSNLIKTMKECAKHTSIPTPKESRISQETRELLEKRFRILASNQATALEKREICKITRESYQKDLENWRCRKIEEAVAKRTSVKKMKKRIEEKSELFQRLTLQDGSRTSNRSKIREAVKNHFKKQFERTGPKTTKIQSTTRNPLPISNSEVMRAISSLKVNTARGLDGIGADMIKYGGELVAKCLTNSFNKIIDDDEIPDDWNNIRLKLIEKKPNPEHLKDVRPISILSIPGKIFTKVMTSRLMGKSEQTLDESQHGFRPRRSCSDNLQSISILWERSHEYKLPLILTFIDFKAAFDSVDWNSVQESVIETGFWPQYLECIKGANEVGIGELTVLGEKMKIAMERGVRQGDSSSPALFSIALDHLLRQADPIPENDLDGNYGCKIHGQYISRLLFADDLVLIDTSSKDAQKRAENIAKKCEEAGLLFNTSKSKVLRNEAADKRFIVVRGERLEDVDQIKYLGRIFMKDGSLDSEIANRKRSAWAAYHGIAEALSGIGMTRKNQLLKQSVVAAAIYGAETWNTKVKDVEIIQRTINHIWVQAGAGNPPDMTNLIMKTKIRWAGHVARMSPTRYCKIITLSDFPDKYPRRKGRPKKRWVDDIKEAAKVHNHNQNLLGLGGDRRRRRIGIISSKIPWSRMAQDRSQWSCLVHSYDQ</sequence>
<gene>
    <name evidence="3" type="ORF">CAMP_LOCUS5526</name>
</gene>
<feature type="coiled-coil region" evidence="1">
    <location>
        <begin position="431"/>
        <end position="461"/>
    </location>
</feature>
<dbReference type="CDD" id="cd01650">
    <property type="entry name" value="RT_nLTR_like"/>
    <property type="match status" value="1"/>
</dbReference>
<protein>
    <recommendedName>
        <fullName evidence="2">Reverse transcriptase domain-containing protein</fullName>
    </recommendedName>
</protein>
<comment type="caution">
    <text evidence="3">The sequence shown here is derived from an EMBL/GenBank/DDBJ whole genome shotgun (WGS) entry which is preliminary data.</text>
</comment>
<feature type="domain" description="Reverse transcriptase" evidence="2">
    <location>
        <begin position="549"/>
        <end position="823"/>
    </location>
</feature>
<dbReference type="Gene3D" id="3.30.70.270">
    <property type="match status" value="1"/>
</dbReference>
<evidence type="ECO:0000313" key="3">
    <source>
        <dbReference type="EMBL" id="CAI5442889.1"/>
    </source>
</evidence>
<organism evidence="3 4">
    <name type="scientific">Caenorhabditis angaria</name>
    <dbReference type="NCBI Taxonomy" id="860376"/>
    <lineage>
        <taxon>Eukaryota</taxon>
        <taxon>Metazoa</taxon>
        <taxon>Ecdysozoa</taxon>
        <taxon>Nematoda</taxon>
        <taxon>Chromadorea</taxon>
        <taxon>Rhabditida</taxon>
        <taxon>Rhabditina</taxon>
        <taxon>Rhabditomorpha</taxon>
        <taxon>Rhabditoidea</taxon>
        <taxon>Rhabditidae</taxon>
        <taxon>Peloderinae</taxon>
        <taxon>Caenorhabditis</taxon>
    </lineage>
</organism>
<dbReference type="InterPro" id="IPR000477">
    <property type="entry name" value="RT_dom"/>
</dbReference>
<dbReference type="InterPro" id="IPR043502">
    <property type="entry name" value="DNA/RNA_pol_sf"/>
</dbReference>
<dbReference type="Gene3D" id="3.60.10.10">
    <property type="entry name" value="Endonuclease/exonuclease/phosphatase"/>
    <property type="match status" value="1"/>
</dbReference>
<reference evidence="3" key="1">
    <citation type="submission" date="2022-11" db="EMBL/GenBank/DDBJ databases">
        <authorList>
            <person name="Kikuchi T."/>
        </authorList>
    </citation>
    <scope>NUCLEOTIDE SEQUENCE</scope>
    <source>
        <strain evidence="3">PS1010</strain>
    </source>
</reference>
<dbReference type="CDD" id="cd09076">
    <property type="entry name" value="L1-EN"/>
    <property type="match status" value="1"/>
</dbReference>
<evidence type="ECO:0000313" key="4">
    <source>
        <dbReference type="Proteomes" id="UP001152747"/>
    </source>
</evidence>
<dbReference type="SUPFAM" id="SSF56219">
    <property type="entry name" value="DNase I-like"/>
    <property type="match status" value="1"/>
</dbReference>
<evidence type="ECO:0000256" key="1">
    <source>
        <dbReference type="SAM" id="Coils"/>
    </source>
</evidence>
<dbReference type="PANTHER" id="PTHR47027:SF20">
    <property type="entry name" value="REVERSE TRANSCRIPTASE-LIKE PROTEIN WITH RNA-DIRECTED DNA POLYMERASE DOMAIN"/>
    <property type="match status" value="1"/>
</dbReference>
<dbReference type="Pfam" id="PF00078">
    <property type="entry name" value="RVT_1"/>
    <property type="match status" value="1"/>
</dbReference>
<dbReference type="PROSITE" id="PS50878">
    <property type="entry name" value="RT_POL"/>
    <property type="match status" value="1"/>
</dbReference>
<keyword evidence="1" id="KW-0175">Coiled coil</keyword>
<accession>A0A9P1ICY0</accession>
<keyword evidence="4" id="KW-1185">Reference proteome</keyword>
<dbReference type="OrthoDB" id="410104at2759"/>
<dbReference type="Proteomes" id="UP001152747">
    <property type="component" value="Unassembled WGS sequence"/>
</dbReference>
<evidence type="ECO:0000259" key="2">
    <source>
        <dbReference type="PROSITE" id="PS50878"/>
    </source>
</evidence>